<reference evidence="22" key="1">
    <citation type="journal article" date="2022" name="Genes (Basel)">
        <title>Novel Gene Rearrangements in the Mitochondrial Genomes of Cynipoid Wasps (Hymenoptera: Cynipoidea).</title>
        <authorList>
            <person name="Shu X."/>
            <person name="Li Z."/>
            <person name="Yuan R."/>
            <person name="Tang P."/>
            <person name="Chen X."/>
        </authorList>
    </citation>
    <scope>NUCLEOTIDE SEQUENCE</scope>
</reference>
<evidence type="ECO:0000256" key="13">
    <source>
        <dbReference type="ARBA" id="ARBA00022989"/>
    </source>
</evidence>
<keyword evidence="12 18" id="KW-0249">Electron transport</keyword>
<dbReference type="CDD" id="cd13912">
    <property type="entry name" value="CcO_II_C"/>
    <property type="match status" value="1"/>
</dbReference>
<evidence type="ECO:0000259" key="21">
    <source>
        <dbReference type="PROSITE" id="PS50999"/>
    </source>
</evidence>
<comment type="subunit">
    <text evidence="3">Component of the cytochrome c oxidase (complex IV, CIV), a multisubunit enzyme composed of a catalytic core of 3 subunits and several supernumerary subunits. The complex exists as a monomer or a dimer and forms supercomplexes (SCs) in the inner mitochondrial membrane with ubiquinol-cytochrome c oxidoreductase (cytochrome b-c1 complex, complex III, CIII).</text>
</comment>
<comment type="catalytic activity">
    <reaction evidence="17">
        <text>4 Fe(II)-[cytochrome c] + O2 + 8 H(+)(in) = 4 Fe(III)-[cytochrome c] + 2 H2O + 4 H(+)(out)</text>
        <dbReference type="Rhea" id="RHEA:11436"/>
        <dbReference type="Rhea" id="RHEA-COMP:10350"/>
        <dbReference type="Rhea" id="RHEA-COMP:14399"/>
        <dbReference type="ChEBI" id="CHEBI:15377"/>
        <dbReference type="ChEBI" id="CHEBI:15378"/>
        <dbReference type="ChEBI" id="CHEBI:15379"/>
        <dbReference type="ChEBI" id="CHEBI:29033"/>
        <dbReference type="ChEBI" id="CHEBI:29034"/>
        <dbReference type="EC" id="7.1.1.9"/>
    </reaction>
    <physiologicalReaction direction="left-to-right" evidence="17">
        <dbReference type="Rhea" id="RHEA:11437"/>
    </physiologicalReaction>
</comment>
<evidence type="ECO:0000256" key="3">
    <source>
        <dbReference type="ARBA" id="ARBA00011164"/>
    </source>
</evidence>
<dbReference type="InterPro" id="IPR002429">
    <property type="entry name" value="CcO_II-like_C"/>
</dbReference>
<evidence type="ECO:0000256" key="14">
    <source>
        <dbReference type="ARBA" id="ARBA00023008"/>
    </source>
</evidence>
<keyword evidence="16 18" id="KW-0472">Membrane</keyword>
<proteinExistence type="inferred from homology"/>
<evidence type="ECO:0000256" key="16">
    <source>
        <dbReference type="ARBA" id="ARBA00023136"/>
    </source>
</evidence>
<dbReference type="Pfam" id="PF00116">
    <property type="entry name" value="COX2"/>
    <property type="match status" value="1"/>
</dbReference>
<dbReference type="InterPro" id="IPR034210">
    <property type="entry name" value="CcO_II_C"/>
</dbReference>
<evidence type="ECO:0000256" key="10">
    <source>
        <dbReference type="ARBA" id="ARBA00022842"/>
    </source>
</evidence>
<dbReference type="Gene3D" id="2.60.40.420">
    <property type="entry name" value="Cupredoxins - blue copper proteins"/>
    <property type="match status" value="1"/>
</dbReference>
<dbReference type="FunFam" id="2.60.40.420:FF:000001">
    <property type="entry name" value="Cytochrome c oxidase subunit 2"/>
    <property type="match status" value="1"/>
</dbReference>
<keyword evidence="14 18" id="KW-0186">Copper</keyword>
<keyword evidence="9 18" id="KW-0999">Mitochondrion inner membrane</keyword>
<dbReference type="InterPro" id="IPR045187">
    <property type="entry name" value="CcO_II"/>
</dbReference>
<dbReference type="SUPFAM" id="SSF49503">
    <property type="entry name" value="Cupredoxins"/>
    <property type="match status" value="1"/>
</dbReference>
<gene>
    <name evidence="22" type="primary">cox2</name>
</gene>
<dbReference type="PANTHER" id="PTHR22888:SF9">
    <property type="entry name" value="CYTOCHROME C OXIDASE SUBUNIT 2"/>
    <property type="match status" value="1"/>
</dbReference>
<evidence type="ECO:0000256" key="5">
    <source>
        <dbReference type="ARBA" id="ARBA00022448"/>
    </source>
</evidence>
<feature type="domain" description="Cytochrome oxidase subunit II copper A binding" evidence="20">
    <location>
        <begin position="102"/>
        <end position="234"/>
    </location>
</feature>
<keyword evidence="8 18" id="KW-0479">Metal-binding</keyword>
<dbReference type="PROSITE" id="PS50999">
    <property type="entry name" value="COX2_TM"/>
    <property type="match status" value="1"/>
</dbReference>
<evidence type="ECO:0000256" key="15">
    <source>
        <dbReference type="ARBA" id="ARBA00023128"/>
    </source>
</evidence>
<evidence type="ECO:0000256" key="11">
    <source>
        <dbReference type="ARBA" id="ARBA00022967"/>
    </source>
</evidence>
<comment type="subcellular location">
    <subcellularLocation>
        <location evidence="1 18">Mitochondrion inner membrane</location>
        <topology evidence="1 18">Multi-pass membrane protein</topology>
    </subcellularLocation>
</comment>
<evidence type="ECO:0000256" key="18">
    <source>
        <dbReference type="RuleBase" id="RU000457"/>
    </source>
</evidence>
<protein>
    <recommendedName>
        <fullName evidence="4 18">Cytochrome c oxidase subunit 2</fullName>
    </recommendedName>
</protein>
<evidence type="ECO:0000259" key="20">
    <source>
        <dbReference type="PROSITE" id="PS50857"/>
    </source>
</evidence>
<dbReference type="GO" id="GO:0042773">
    <property type="term" value="P:ATP synthesis coupled electron transport"/>
    <property type="evidence" value="ECO:0007669"/>
    <property type="project" value="TreeGrafter"/>
</dbReference>
<evidence type="ECO:0000256" key="4">
    <source>
        <dbReference type="ARBA" id="ARBA00015946"/>
    </source>
</evidence>
<dbReference type="GO" id="GO:0005507">
    <property type="term" value="F:copper ion binding"/>
    <property type="evidence" value="ECO:0007669"/>
    <property type="project" value="InterPro"/>
</dbReference>
<organism evidence="22">
    <name type="scientific">Oberthuerella sharkeyi</name>
    <dbReference type="NCBI Taxonomy" id="2943459"/>
    <lineage>
        <taxon>Eukaryota</taxon>
        <taxon>Metazoa</taxon>
        <taxon>Ecdysozoa</taxon>
        <taxon>Arthropoda</taxon>
        <taxon>Hexapoda</taxon>
        <taxon>Insecta</taxon>
        <taxon>Pterygota</taxon>
        <taxon>Neoptera</taxon>
        <taxon>Endopterygota</taxon>
        <taxon>Hymenoptera</taxon>
        <taxon>Apocrita</taxon>
        <taxon>Proctotrupomorpha</taxon>
        <taxon>Cynipoidea</taxon>
        <taxon>Liopteridae</taxon>
        <taxon>Oberthuerella</taxon>
    </lineage>
</organism>
<dbReference type="InterPro" id="IPR008972">
    <property type="entry name" value="Cupredoxin"/>
</dbReference>
<dbReference type="PROSITE" id="PS50857">
    <property type="entry name" value="COX2_CUA"/>
    <property type="match status" value="1"/>
</dbReference>
<dbReference type="InterPro" id="IPR036257">
    <property type="entry name" value="Cyt_c_oxidase_su2_TM_sf"/>
</dbReference>
<keyword evidence="15 18" id="KW-0496">Mitochondrion</keyword>
<dbReference type="GO" id="GO:0004129">
    <property type="term" value="F:cytochrome-c oxidase activity"/>
    <property type="evidence" value="ECO:0007669"/>
    <property type="project" value="UniProtKB-EC"/>
</dbReference>
<dbReference type="PANTHER" id="PTHR22888">
    <property type="entry name" value="CYTOCHROME C OXIDASE, SUBUNIT II"/>
    <property type="match status" value="1"/>
</dbReference>
<dbReference type="EMBL" id="OM677832">
    <property type="protein sequence ID" value="UZT67570.1"/>
    <property type="molecule type" value="Genomic_DNA"/>
</dbReference>
<evidence type="ECO:0000256" key="6">
    <source>
        <dbReference type="ARBA" id="ARBA00022660"/>
    </source>
</evidence>
<keyword evidence="6 18" id="KW-0679">Respiratory chain</keyword>
<keyword evidence="10" id="KW-0460">Magnesium</keyword>
<evidence type="ECO:0000256" key="7">
    <source>
        <dbReference type="ARBA" id="ARBA00022692"/>
    </source>
</evidence>
<accession>A0A9E8G742</accession>
<feature type="transmembrane region" description="Helical" evidence="19">
    <location>
        <begin position="37"/>
        <end position="58"/>
    </location>
</feature>
<reference evidence="22" key="2">
    <citation type="submission" date="2022-02" db="EMBL/GenBank/DDBJ databases">
        <authorList>
            <person name="Shu X.H."/>
            <person name="Li Z.K."/>
            <person name="Tang P."/>
            <person name="Chen X.X."/>
        </authorList>
    </citation>
    <scope>NUCLEOTIDE SEQUENCE</scope>
</reference>
<keyword evidence="11" id="KW-1278">Translocase</keyword>
<keyword evidence="7 18" id="KW-0812">Transmembrane</keyword>
<keyword evidence="5 18" id="KW-0813">Transport</keyword>
<dbReference type="AlphaFoldDB" id="A0A9E8G742"/>
<geneLocation type="mitochondrion" evidence="22"/>
<evidence type="ECO:0000256" key="9">
    <source>
        <dbReference type="ARBA" id="ARBA00022792"/>
    </source>
</evidence>
<evidence type="ECO:0000256" key="8">
    <source>
        <dbReference type="ARBA" id="ARBA00022723"/>
    </source>
</evidence>
<dbReference type="Pfam" id="PF02790">
    <property type="entry name" value="COX2_TM"/>
    <property type="match status" value="1"/>
</dbReference>
<dbReference type="GO" id="GO:0005743">
    <property type="term" value="C:mitochondrial inner membrane"/>
    <property type="evidence" value="ECO:0007669"/>
    <property type="project" value="UniProtKB-SubCell"/>
</dbReference>
<dbReference type="PROSITE" id="PS00078">
    <property type="entry name" value="COX2"/>
    <property type="match status" value="1"/>
</dbReference>
<dbReference type="PRINTS" id="PR01166">
    <property type="entry name" value="CYCOXIDASEII"/>
</dbReference>
<dbReference type="InterPro" id="IPR001505">
    <property type="entry name" value="Copper_CuA"/>
</dbReference>
<comment type="function">
    <text evidence="18">Component of the cytochrome c oxidase, the last enzyme in the mitochondrial electron transport chain which drives oxidative phosphorylation. The respiratory chain contains 3 multisubunit complexes succinate dehydrogenase (complex II, CII), ubiquinol-cytochrome c oxidoreductase (cytochrome b-c1 complex, complex III, CIII) and cytochrome c oxidase (complex IV, CIV), that cooperate to transfer electrons derived from NADH and succinate to molecular oxygen, creating an electrochemical gradient over the inner membrane that drives transmembrane transport and the ATP synthase. Cytochrome c oxidase is the component of the respiratory chain that catalyzes the reduction of oxygen to water. Electrons originating from reduced cytochrome c in the intermembrane space (IMS) are transferred via the dinuclear copper A center (CU(A)) of subunit 2 and heme A of subunit 1 to the active site in subunit 1, a binuclear center (BNC) formed by heme A3 and copper B (CU(B)). The BNC reduces molecular oxygen to 2 water molecules using 4 electrons from cytochrome c in the IMS and 4 protons from the mitochondrial matrix.</text>
</comment>
<evidence type="ECO:0000256" key="17">
    <source>
        <dbReference type="ARBA" id="ARBA00049512"/>
    </source>
</evidence>
<sequence>MFNMYNKKYMKMHTWMNFMFQDSSSPNMEWLFKFHDYTLLINLLITMTISYLMMMIFMNKFISSNINNQFIEIIWTVLPMIILLFLAFPSLKILYMMDSIFKPLLTIKCLGHQWFWSYQIADFSNVEFDSTIMLDSNKMNHFRLLDVNNRLILPMNLQIRLLISSEDVIHSFTVPSMGIKVDGIPGRLNQINLMINRPGMYFGQCSEICGANHSFMPICIEATNLKFFMKWIEYYF</sequence>
<feature type="transmembrane region" description="Helical" evidence="19">
    <location>
        <begin position="70"/>
        <end position="95"/>
    </location>
</feature>
<dbReference type="SUPFAM" id="SSF81464">
    <property type="entry name" value="Cytochrome c oxidase subunit II-like, transmembrane region"/>
    <property type="match status" value="1"/>
</dbReference>
<name>A0A9E8G742_9HYME</name>
<dbReference type="InterPro" id="IPR011759">
    <property type="entry name" value="Cyt_c_oxidase_su2_TM_dom"/>
</dbReference>
<evidence type="ECO:0000256" key="12">
    <source>
        <dbReference type="ARBA" id="ARBA00022982"/>
    </source>
</evidence>
<keyword evidence="13 19" id="KW-1133">Transmembrane helix</keyword>
<feature type="domain" description="Cytochrome oxidase subunit II transmembrane region profile" evidence="21">
    <location>
        <begin position="12"/>
        <end position="101"/>
    </location>
</feature>
<evidence type="ECO:0000313" key="22">
    <source>
        <dbReference type="EMBL" id="UZT67570.1"/>
    </source>
</evidence>
<evidence type="ECO:0000256" key="2">
    <source>
        <dbReference type="ARBA" id="ARBA00007866"/>
    </source>
</evidence>
<dbReference type="Gene3D" id="1.10.287.90">
    <property type="match status" value="1"/>
</dbReference>
<comment type="similarity">
    <text evidence="2 18">Belongs to the cytochrome c oxidase subunit 2 family.</text>
</comment>
<evidence type="ECO:0000256" key="1">
    <source>
        <dbReference type="ARBA" id="ARBA00004448"/>
    </source>
</evidence>
<comment type="cofactor">
    <cofactor evidence="18">
        <name>Cu cation</name>
        <dbReference type="ChEBI" id="CHEBI:23378"/>
    </cofactor>
    <text evidence="18">Binds a copper A center.</text>
</comment>
<evidence type="ECO:0000256" key="19">
    <source>
        <dbReference type="SAM" id="Phobius"/>
    </source>
</evidence>